<dbReference type="InterPro" id="IPR003108">
    <property type="entry name" value="GAR_dom"/>
</dbReference>
<evidence type="ECO:0000256" key="2">
    <source>
        <dbReference type="ARBA" id="ARBA00022490"/>
    </source>
</evidence>
<dbReference type="SMART" id="SM00243">
    <property type="entry name" value="GAS2"/>
    <property type="match status" value="1"/>
</dbReference>
<feature type="compositionally biased region" description="Low complexity" evidence="5">
    <location>
        <begin position="519"/>
        <end position="528"/>
    </location>
</feature>
<feature type="compositionally biased region" description="Polar residues" evidence="5">
    <location>
        <begin position="807"/>
        <end position="821"/>
    </location>
</feature>
<dbReference type="SUPFAM" id="SSF47576">
    <property type="entry name" value="Calponin-homology domain, CH-domain"/>
    <property type="match status" value="1"/>
</dbReference>
<feature type="compositionally biased region" description="Polar residues" evidence="5">
    <location>
        <begin position="348"/>
        <end position="364"/>
    </location>
</feature>
<feature type="region of interest" description="Disordered" evidence="5">
    <location>
        <begin position="476"/>
        <end position="500"/>
    </location>
</feature>
<evidence type="ECO:0000313" key="8">
    <source>
        <dbReference type="Ensembl" id="ENSCPRP00005007839.1"/>
    </source>
</evidence>
<dbReference type="GO" id="GO:0008017">
    <property type="term" value="F:microtubule binding"/>
    <property type="evidence" value="ECO:0007669"/>
    <property type="project" value="InterPro"/>
</dbReference>
<dbReference type="Pfam" id="PF02187">
    <property type="entry name" value="GAS2"/>
    <property type="match status" value="1"/>
</dbReference>
<keyword evidence="2" id="KW-0963">Cytoplasm</keyword>
<dbReference type="GO" id="GO:0005737">
    <property type="term" value="C:cytoplasm"/>
    <property type="evidence" value="ECO:0007669"/>
    <property type="project" value="TreeGrafter"/>
</dbReference>
<comment type="similarity">
    <text evidence="4">Belongs to the GAS2 family.</text>
</comment>
<dbReference type="GO" id="GO:0001725">
    <property type="term" value="C:stress fiber"/>
    <property type="evidence" value="ECO:0007669"/>
    <property type="project" value="TreeGrafter"/>
</dbReference>
<dbReference type="FunFam" id="1.10.418.10:FF:000047">
    <property type="entry name" value="Growth arrest specific 2 like 1"/>
    <property type="match status" value="1"/>
</dbReference>
<feature type="region of interest" description="Disordered" evidence="5">
    <location>
        <begin position="339"/>
        <end position="459"/>
    </location>
</feature>
<reference evidence="8" key="2">
    <citation type="submission" date="2025-09" db="UniProtKB">
        <authorList>
            <consortium name="Ensembl"/>
        </authorList>
    </citation>
    <scope>IDENTIFICATION</scope>
</reference>
<dbReference type="Ensembl" id="ENSCPRT00005009213.1">
    <property type="protein sequence ID" value="ENSCPRP00005007839.1"/>
    <property type="gene ID" value="ENSCPRG00005005576.1"/>
</dbReference>
<evidence type="ECO:0000256" key="5">
    <source>
        <dbReference type="SAM" id="MobiDB-lite"/>
    </source>
</evidence>
<name>A0A7M4FUA1_CROPO</name>
<gene>
    <name evidence="8" type="primary">GAS2L2</name>
</gene>
<dbReference type="FunFam" id="3.30.920.20:FF:000004">
    <property type="entry name" value="GAS2-like protein 1 isoform X1"/>
    <property type="match status" value="1"/>
</dbReference>
<feature type="compositionally biased region" description="Polar residues" evidence="5">
    <location>
        <begin position="692"/>
        <end position="702"/>
    </location>
</feature>
<dbReference type="SMART" id="SM00033">
    <property type="entry name" value="CH"/>
    <property type="match status" value="1"/>
</dbReference>
<evidence type="ECO:0000256" key="4">
    <source>
        <dbReference type="ARBA" id="ARBA00038441"/>
    </source>
</evidence>
<evidence type="ECO:0000313" key="9">
    <source>
        <dbReference type="Proteomes" id="UP000594220"/>
    </source>
</evidence>
<dbReference type="InterPro" id="IPR036872">
    <property type="entry name" value="CH_dom_sf"/>
</dbReference>
<dbReference type="InterPro" id="IPR036534">
    <property type="entry name" value="GAR_dom_sf"/>
</dbReference>
<dbReference type="GO" id="GO:0031110">
    <property type="term" value="P:regulation of microtubule polymerization or depolymerization"/>
    <property type="evidence" value="ECO:0007669"/>
    <property type="project" value="TreeGrafter"/>
</dbReference>
<dbReference type="GO" id="GO:0035371">
    <property type="term" value="C:microtubule plus-end"/>
    <property type="evidence" value="ECO:0007669"/>
    <property type="project" value="TreeGrafter"/>
</dbReference>
<dbReference type="InterPro" id="IPR001715">
    <property type="entry name" value="CH_dom"/>
</dbReference>
<feature type="compositionally biased region" description="Polar residues" evidence="5">
    <location>
        <begin position="309"/>
        <end position="321"/>
    </location>
</feature>
<dbReference type="GO" id="GO:0001578">
    <property type="term" value="P:microtubule bundle formation"/>
    <property type="evidence" value="ECO:0007669"/>
    <property type="project" value="TreeGrafter"/>
</dbReference>
<organism evidence="8 9">
    <name type="scientific">Crocodylus porosus</name>
    <name type="common">Saltwater crocodile</name>
    <name type="synonym">Estuarine crocodile</name>
    <dbReference type="NCBI Taxonomy" id="8502"/>
    <lineage>
        <taxon>Eukaryota</taxon>
        <taxon>Metazoa</taxon>
        <taxon>Chordata</taxon>
        <taxon>Craniata</taxon>
        <taxon>Vertebrata</taxon>
        <taxon>Euteleostomi</taxon>
        <taxon>Archelosauria</taxon>
        <taxon>Archosauria</taxon>
        <taxon>Crocodylia</taxon>
        <taxon>Longirostres</taxon>
        <taxon>Crocodylidae</taxon>
        <taxon>Crocodylus</taxon>
    </lineage>
</organism>
<keyword evidence="3" id="KW-0206">Cytoskeleton</keyword>
<feature type="compositionally biased region" description="Polar residues" evidence="5">
    <location>
        <begin position="373"/>
        <end position="388"/>
    </location>
</feature>
<dbReference type="SUPFAM" id="SSF143575">
    <property type="entry name" value="GAS2 domain-like"/>
    <property type="match status" value="1"/>
</dbReference>
<feature type="domain" description="GAR" evidence="7">
    <location>
        <begin position="197"/>
        <end position="269"/>
    </location>
</feature>
<evidence type="ECO:0000259" key="6">
    <source>
        <dbReference type="PROSITE" id="PS50021"/>
    </source>
</evidence>
<dbReference type="Proteomes" id="UP000594220">
    <property type="component" value="Unplaced"/>
</dbReference>
<feature type="domain" description="Calponin-homology (CH)" evidence="6">
    <location>
        <begin position="29"/>
        <end position="156"/>
    </location>
</feature>
<dbReference type="Pfam" id="PF00307">
    <property type="entry name" value="CH"/>
    <property type="match status" value="1"/>
</dbReference>
<evidence type="ECO:0000256" key="3">
    <source>
        <dbReference type="ARBA" id="ARBA00023212"/>
    </source>
</evidence>
<evidence type="ECO:0000259" key="7">
    <source>
        <dbReference type="PROSITE" id="PS51460"/>
    </source>
</evidence>
<evidence type="ECO:0000256" key="1">
    <source>
        <dbReference type="ARBA" id="ARBA00004245"/>
    </source>
</evidence>
<dbReference type="CDD" id="cd21268">
    <property type="entry name" value="CH_GAS2L1_2"/>
    <property type="match status" value="1"/>
</dbReference>
<dbReference type="GO" id="GO:0051764">
    <property type="term" value="P:actin crosslink formation"/>
    <property type="evidence" value="ECO:0007669"/>
    <property type="project" value="TreeGrafter"/>
</dbReference>
<proteinExistence type="inferred from homology"/>
<feature type="region of interest" description="Disordered" evidence="5">
    <location>
        <begin position="513"/>
        <end position="532"/>
    </location>
</feature>
<dbReference type="PANTHER" id="PTHR46756:SF18">
    <property type="entry name" value="GAS2-LIKE PROTEIN PICKLED EGGS"/>
    <property type="match status" value="1"/>
</dbReference>
<feature type="compositionally biased region" description="Basic and acidic residues" evidence="5">
    <location>
        <begin position="650"/>
        <end position="674"/>
    </location>
</feature>
<reference evidence="8" key="1">
    <citation type="submission" date="2025-08" db="UniProtKB">
        <authorList>
            <consortium name="Ensembl"/>
        </authorList>
    </citation>
    <scope>IDENTIFICATION</scope>
</reference>
<dbReference type="PROSITE" id="PS50021">
    <property type="entry name" value="CH"/>
    <property type="match status" value="1"/>
</dbReference>
<feature type="compositionally biased region" description="Basic and acidic residues" evidence="5">
    <location>
        <begin position="741"/>
        <end position="750"/>
    </location>
</feature>
<accession>A0A7M4FUA1</accession>
<dbReference type="GO" id="GO:0008093">
    <property type="term" value="F:cytoskeletal anchor activity"/>
    <property type="evidence" value="ECO:0007669"/>
    <property type="project" value="TreeGrafter"/>
</dbReference>
<dbReference type="AlphaFoldDB" id="A0A7M4FUA1"/>
<comment type="subcellular location">
    <subcellularLocation>
        <location evidence="1">Cytoplasm</location>
        <location evidence="1">Cytoskeleton</location>
    </subcellularLocation>
</comment>
<dbReference type="Gene3D" id="1.10.418.10">
    <property type="entry name" value="Calponin-like domain"/>
    <property type="match status" value="1"/>
</dbReference>
<keyword evidence="9" id="KW-1185">Reference proteome</keyword>
<dbReference type="GeneTree" id="ENSGT00940000154849"/>
<dbReference type="Gene3D" id="3.30.920.20">
    <property type="entry name" value="Gas2-like domain"/>
    <property type="match status" value="1"/>
</dbReference>
<dbReference type="PROSITE" id="PS51460">
    <property type="entry name" value="GAR"/>
    <property type="match status" value="1"/>
</dbReference>
<feature type="region of interest" description="Disordered" evidence="5">
    <location>
        <begin position="650"/>
        <end position="821"/>
    </location>
</feature>
<dbReference type="GO" id="GO:0051015">
    <property type="term" value="F:actin filament binding"/>
    <property type="evidence" value="ECO:0007669"/>
    <property type="project" value="TreeGrafter"/>
</dbReference>
<sequence length="841" mass="93532">DLQHVGMSGIQGATVRSIRSYKSSEQYLYAMKEDLAEWLKELYSLDIDVGSFLEVLETGSVLCFHANNVTRVAREFHQDYPGLAHKLQLPRSEVTCNESAQPGTFQARDNVSNFIQWCRKEMDIKEVLMFETEDLVLRKNEKNFVLCLLEVARRASRFGMSAPTLIQMEEEIEEEIREEMDLPPENTPLPKPQRKPCDFKNLDQMVQHLVSRCTCPVQFSMIKVSEGKYRVGDSNTLIFVRILRNHVMVRVGGGWDTLEHYLDKHDPCRCTSLSHKQALKMASPQRLQAMQVQHEIKVCLASKTDHSNKPQPTLIVSRSQSPLPPVEWRTYTPCSLGTSKKLCSSSSPDSANKKTSGLGTPQEQSEARKAPSIQMTVLKDSSAQSSKSALHGGKYIPQGHKPREQGVKNLPGTVRSSSPVKALHPFPQRDAKKATQSLKGQLEGSVTHGQRDSGAVRSSSPIKHMGYVQKMEGGTKIPVKAGSPFSRPPTPNKSYQGEPHLSNECKAPAKEVAGNTKNSSVSGGVSVSHPGEREHVYTPLPINLAQEQALYRSLEDEILANIKDLASDTAVCDLRRWKSGVPRSGVYVPSREAKWHPAVLHYDDVIDELSKGHKTLHQVDVENGIAAMPLKQAGEDSPQATSLLMDENQEKKLQGSEGTCLKKDASSEIRDSGSRKQPTRRSASADVHRNGTAPQATSNESPTGGPEKSKLPQVKPKRALKKPERVPSIYKLKLRPKIRPRRDNRPEKRPSKIPTPVAHRQAQKTVRAKDQEKAHSSKHQSRTSQGSLAGTWKDSTENAGSEEETWLSEQSDSPQAGNLEIKSSLSEVKMWLTEEDEEAWV</sequence>
<dbReference type="GO" id="GO:0005884">
    <property type="term" value="C:actin filament"/>
    <property type="evidence" value="ECO:0007669"/>
    <property type="project" value="TreeGrafter"/>
</dbReference>
<feature type="region of interest" description="Disordered" evidence="5">
    <location>
        <begin position="303"/>
        <end position="323"/>
    </location>
</feature>
<protein>
    <submittedName>
        <fullName evidence="8">Growth arrest specific 2 like 2</fullName>
    </submittedName>
</protein>
<dbReference type="GO" id="GO:1904825">
    <property type="term" value="P:protein localization to microtubule plus-end"/>
    <property type="evidence" value="ECO:0007669"/>
    <property type="project" value="TreeGrafter"/>
</dbReference>
<dbReference type="PANTHER" id="PTHR46756">
    <property type="entry name" value="TRANSGELIN"/>
    <property type="match status" value="1"/>
</dbReference>